<evidence type="ECO:0000256" key="14">
    <source>
        <dbReference type="ARBA" id="ARBA00023157"/>
    </source>
</evidence>
<keyword evidence="19" id="KW-0109">Calcium transport</keyword>
<dbReference type="FunFam" id="1.10.287.70:FF:000055">
    <property type="entry name" value="Polycystic kidney disease 2-like 1"/>
    <property type="match status" value="1"/>
</dbReference>
<dbReference type="WBParaSite" id="maker-uti_cns_0002041-snap-gene-0.4-mRNA-1">
    <property type="protein sequence ID" value="maker-uti_cns_0002041-snap-gene-0.4-mRNA-1"/>
    <property type="gene ID" value="maker-uti_cns_0002041-snap-gene-0.4"/>
</dbReference>
<feature type="binding site" evidence="19">
    <location>
        <position position="705"/>
    </location>
    <ligand>
        <name>Ca(2+)</name>
        <dbReference type="ChEBI" id="CHEBI:29108"/>
        <label>2</label>
    </ligand>
</feature>
<keyword evidence="7 19" id="KW-0107">Calcium channel</keyword>
<feature type="binding site" evidence="19">
    <location>
        <position position="701"/>
    </location>
    <ligand>
        <name>Ca(2+)</name>
        <dbReference type="ChEBI" id="CHEBI:29108"/>
        <label>2</label>
    </ligand>
</feature>
<reference evidence="25" key="1">
    <citation type="submission" date="2016-11" db="UniProtKB">
        <authorList>
            <consortium name="WormBaseParasite"/>
        </authorList>
    </citation>
    <scope>IDENTIFICATION</scope>
</reference>
<dbReference type="Pfam" id="PF20519">
    <property type="entry name" value="Polycystin_dom"/>
    <property type="match status" value="1"/>
</dbReference>
<dbReference type="InterPro" id="IPR018247">
    <property type="entry name" value="EF_Hand_1_Ca_BS"/>
</dbReference>
<dbReference type="GO" id="GO:0005929">
    <property type="term" value="C:cilium"/>
    <property type="evidence" value="ECO:0007669"/>
    <property type="project" value="UniProtKB-SubCell"/>
</dbReference>
<dbReference type="InterPro" id="IPR013122">
    <property type="entry name" value="PKD1_2_channel"/>
</dbReference>
<keyword evidence="8 22" id="KW-0812">Transmembrane</keyword>
<keyword evidence="12 19" id="KW-0406">Ion transport</keyword>
<evidence type="ECO:0000259" key="23">
    <source>
        <dbReference type="PROSITE" id="PS50222"/>
    </source>
</evidence>
<evidence type="ECO:0000256" key="19">
    <source>
        <dbReference type="PIRSR" id="PIRSR603915-1"/>
    </source>
</evidence>
<evidence type="ECO:0000256" key="12">
    <source>
        <dbReference type="ARBA" id="ARBA00023065"/>
    </source>
</evidence>
<dbReference type="InterPro" id="IPR002048">
    <property type="entry name" value="EF_hand_dom"/>
</dbReference>
<keyword evidence="5" id="KW-0813">Transport</keyword>
<evidence type="ECO:0000256" key="16">
    <source>
        <dbReference type="ARBA" id="ARBA00023273"/>
    </source>
</evidence>
<feature type="transmembrane region" description="Helical" evidence="22">
    <location>
        <begin position="156"/>
        <end position="181"/>
    </location>
</feature>
<evidence type="ECO:0000256" key="2">
    <source>
        <dbReference type="ARBA" id="ARBA00004541"/>
    </source>
</evidence>
<evidence type="ECO:0000256" key="7">
    <source>
        <dbReference type="ARBA" id="ARBA00022673"/>
    </source>
</evidence>
<dbReference type="Gene3D" id="1.10.238.10">
    <property type="entry name" value="EF-hand"/>
    <property type="match status" value="1"/>
</dbReference>
<dbReference type="PANTHER" id="PTHR10877:SF183">
    <property type="entry name" value="AT14535P-RELATED"/>
    <property type="match status" value="1"/>
</dbReference>
<evidence type="ECO:0000256" key="1">
    <source>
        <dbReference type="ARBA" id="ARBA00004138"/>
    </source>
</evidence>
<keyword evidence="15" id="KW-0325">Glycoprotein</keyword>
<evidence type="ECO:0000256" key="15">
    <source>
        <dbReference type="ARBA" id="ARBA00023180"/>
    </source>
</evidence>
<evidence type="ECO:0000256" key="17">
    <source>
        <dbReference type="ARBA" id="ARBA00023303"/>
    </source>
</evidence>
<dbReference type="SUPFAM" id="SSF81324">
    <property type="entry name" value="Voltage-gated potassium channels"/>
    <property type="match status" value="1"/>
</dbReference>
<dbReference type="SMART" id="SM00054">
    <property type="entry name" value="EFh"/>
    <property type="match status" value="2"/>
</dbReference>
<dbReference type="GO" id="GO:0005262">
    <property type="term" value="F:calcium channel activity"/>
    <property type="evidence" value="ECO:0007669"/>
    <property type="project" value="UniProtKB-KW"/>
</dbReference>
<dbReference type="PROSITE" id="PS50222">
    <property type="entry name" value="EF_HAND_2"/>
    <property type="match status" value="1"/>
</dbReference>
<dbReference type="InterPro" id="IPR046791">
    <property type="entry name" value="Polycystin_dom"/>
</dbReference>
<evidence type="ECO:0000256" key="22">
    <source>
        <dbReference type="SAM" id="Phobius"/>
    </source>
</evidence>
<dbReference type="InterPro" id="IPR051223">
    <property type="entry name" value="Polycystin"/>
</dbReference>
<comment type="similarity">
    <text evidence="4">Belongs to the polycystin family.</text>
</comment>
<accession>A0A1I8GHK9</accession>
<evidence type="ECO:0000256" key="5">
    <source>
        <dbReference type="ARBA" id="ARBA00022448"/>
    </source>
</evidence>
<dbReference type="SUPFAM" id="SSF47473">
    <property type="entry name" value="EF-hand"/>
    <property type="match status" value="1"/>
</dbReference>
<dbReference type="GO" id="GO:0005509">
    <property type="term" value="F:calcium ion binding"/>
    <property type="evidence" value="ECO:0007669"/>
    <property type="project" value="InterPro"/>
</dbReference>
<feature type="transmembrane region" description="Helical" evidence="22">
    <location>
        <begin position="531"/>
        <end position="553"/>
    </location>
</feature>
<keyword evidence="16" id="KW-0966">Cell projection</keyword>
<protein>
    <submittedName>
        <fullName evidence="25">EF-hand domain-containing protein</fullName>
    </submittedName>
</protein>
<keyword evidence="14" id="KW-1015">Disulfide bond</keyword>
<dbReference type="Gene3D" id="1.20.5.340">
    <property type="match status" value="1"/>
</dbReference>
<keyword evidence="6" id="KW-1003">Cell membrane</keyword>
<evidence type="ECO:0000256" key="6">
    <source>
        <dbReference type="ARBA" id="ARBA00022475"/>
    </source>
</evidence>
<dbReference type="Proteomes" id="UP000095280">
    <property type="component" value="Unplaced"/>
</dbReference>
<feature type="domain" description="EF-hand" evidence="23">
    <location>
        <begin position="654"/>
        <end position="689"/>
    </location>
</feature>
<evidence type="ECO:0000256" key="13">
    <source>
        <dbReference type="ARBA" id="ARBA00023136"/>
    </source>
</evidence>
<dbReference type="GO" id="GO:0031410">
    <property type="term" value="C:cytoplasmic vesicle"/>
    <property type="evidence" value="ECO:0007669"/>
    <property type="project" value="UniProtKB-SubCell"/>
</dbReference>
<feature type="transmembrane region" description="Helical" evidence="22">
    <location>
        <begin position="404"/>
        <end position="422"/>
    </location>
</feature>
<keyword evidence="24" id="KW-1185">Reference proteome</keyword>
<keyword evidence="19" id="KW-0479">Metal-binding</keyword>
<name>A0A1I8GHK9_9PLAT</name>
<keyword evidence="17 19" id="KW-0407">Ion channel</keyword>
<feature type="transmembrane region" description="Helical" evidence="22">
    <location>
        <begin position="589"/>
        <end position="614"/>
    </location>
</feature>
<evidence type="ECO:0000256" key="21">
    <source>
        <dbReference type="SAM" id="MobiDB-lite"/>
    </source>
</evidence>
<feature type="transmembrane region" description="Helical" evidence="22">
    <location>
        <begin position="492"/>
        <end position="511"/>
    </location>
</feature>
<keyword evidence="13 22" id="KW-0472">Membrane</keyword>
<dbReference type="PRINTS" id="PR01433">
    <property type="entry name" value="POLYCYSTIN2"/>
</dbReference>
<dbReference type="GO" id="GO:0005886">
    <property type="term" value="C:plasma membrane"/>
    <property type="evidence" value="ECO:0007669"/>
    <property type="project" value="UniProtKB-SubCell"/>
</dbReference>
<comment type="subcellular location">
    <subcellularLocation>
        <location evidence="3">Cell membrane</location>
        <topology evidence="3">Multi-pass membrane protein</topology>
    </subcellularLocation>
    <subcellularLocation>
        <location evidence="1">Cell projection</location>
        <location evidence="1">Cilium</location>
    </subcellularLocation>
    <subcellularLocation>
        <location evidence="2">Cytoplasmic vesicle</location>
    </subcellularLocation>
</comment>
<evidence type="ECO:0000256" key="3">
    <source>
        <dbReference type="ARBA" id="ARBA00004651"/>
    </source>
</evidence>
<dbReference type="AlphaFoldDB" id="A0A1I8GHK9"/>
<dbReference type="Gene3D" id="1.10.287.70">
    <property type="match status" value="1"/>
</dbReference>
<evidence type="ECO:0000256" key="20">
    <source>
        <dbReference type="PIRSR" id="PIRSR603915-2"/>
    </source>
</evidence>
<evidence type="ECO:0000256" key="4">
    <source>
        <dbReference type="ARBA" id="ARBA00007200"/>
    </source>
</evidence>
<dbReference type="PANTHER" id="PTHR10877">
    <property type="entry name" value="POLYCYSTIN FAMILY MEMBER"/>
    <property type="match status" value="1"/>
</dbReference>
<evidence type="ECO:0000256" key="8">
    <source>
        <dbReference type="ARBA" id="ARBA00022692"/>
    </source>
</evidence>
<keyword evidence="9 19" id="KW-0106">Calcium</keyword>
<dbReference type="InterPro" id="IPR011992">
    <property type="entry name" value="EF-hand-dom_pair"/>
</dbReference>
<dbReference type="GO" id="GO:0050982">
    <property type="term" value="P:detection of mechanical stimulus"/>
    <property type="evidence" value="ECO:0007669"/>
    <property type="project" value="TreeGrafter"/>
</dbReference>
<evidence type="ECO:0000256" key="9">
    <source>
        <dbReference type="ARBA" id="ARBA00022837"/>
    </source>
</evidence>
<evidence type="ECO:0000256" key="10">
    <source>
        <dbReference type="ARBA" id="ARBA00022989"/>
    </source>
</evidence>
<keyword evidence="18" id="KW-0968">Cytoplasmic vesicle</keyword>
<feature type="transmembrane region" description="Helical" evidence="22">
    <location>
        <begin position="442"/>
        <end position="460"/>
    </location>
</feature>
<feature type="region of interest" description="Disordered" evidence="21">
    <location>
        <begin position="870"/>
        <end position="899"/>
    </location>
</feature>
<feature type="region of interest" description="Disordered" evidence="21">
    <location>
        <begin position="759"/>
        <end position="779"/>
    </location>
</feature>
<dbReference type="Pfam" id="PF08016">
    <property type="entry name" value="PKD_channel"/>
    <property type="match status" value="1"/>
</dbReference>
<evidence type="ECO:0000313" key="25">
    <source>
        <dbReference type="WBParaSite" id="maker-uti_cns_0002041-snap-gene-0.4-mRNA-1"/>
    </source>
</evidence>
<dbReference type="InterPro" id="IPR003915">
    <property type="entry name" value="PKD_2"/>
</dbReference>
<keyword evidence="10 22" id="KW-1133">Transmembrane helix</keyword>
<organism evidence="24 25">
    <name type="scientific">Macrostomum lignano</name>
    <dbReference type="NCBI Taxonomy" id="282301"/>
    <lineage>
        <taxon>Eukaryota</taxon>
        <taxon>Metazoa</taxon>
        <taxon>Spiralia</taxon>
        <taxon>Lophotrochozoa</taxon>
        <taxon>Platyhelminthes</taxon>
        <taxon>Rhabditophora</taxon>
        <taxon>Macrostomorpha</taxon>
        <taxon>Macrostomida</taxon>
        <taxon>Macrostomidae</taxon>
        <taxon>Macrostomum</taxon>
    </lineage>
</organism>
<evidence type="ECO:0000256" key="18">
    <source>
        <dbReference type="ARBA" id="ARBA00023329"/>
    </source>
</evidence>
<feature type="binding site" evidence="19">
    <location>
        <position position="712"/>
    </location>
    <ligand>
        <name>Ca(2+)</name>
        <dbReference type="ChEBI" id="CHEBI:29108"/>
        <label>2</label>
    </ligand>
</feature>
<keyword evidence="11" id="KW-0175">Coiled coil</keyword>
<feature type="disulfide bond" evidence="20">
    <location>
        <begin position="264"/>
        <end position="277"/>
    </location>
</feature>
<evidence type="ECO:0000256" key="11">
    <source>
        <dbReference type="ARBA" id="ARBA00023054"/>
    </source>
</evidence>
<proteinExistence type="inferred from homology"/>
<dbReference type="PROSITE" id="PS00018">
    <property type="entry name" value="EF_HAND_1"/>
    <property type="match status" value="1"/>
</dbReference>
<sequence>WACRVRAGLASVSHRVFTCGFRHKSSQGWDFTRRITRRKLILLEPRTGALRMATAQANEPPMSRPSTGRSSTMQAWETGLENPNVLDTEPIAVRGQSAGGHRQLDADGKDGDGDGKSGCGCLKSCKHGLQSIWRTRDTQDTKEDRELYIKTTLRELIIYCIFIIVLMIITFGMTSSTMYYYTKVLSDLFLDTKIENTTNNYRSVGNMGDWWSFVNGPLMNGLYWDTWYNSANFSDPREKNFIYYENKLLGVPRLRQLRVSNQSCNIASYFQGKISTCYAKYSYGVTDKSSFGLGNSTAWQYRSEEQLDGRSHNAEISSYDGGGFAVELSRDKATTQAILKELYSKLWVNRGTRAVFIDFTLYNANINLFCVIRLVTEFMATGGCLPTWDLRTVKLLRYVEPMDYFILACECVFMLFILYYIVEEALEIKKHKWRYFRCFWNCLDILVIVISTVCAAFNVYRTVAVGQKLTTLLQDENNFPDFDFLSYWQQQFNHGIAITVFFAWVKIFKYISFNKTMTQLSSTLGACAKDLMGFAIMFFIVFFAFAQLGYLIFGTQVKDFREFQQSVFTLFRIILGDFDFNSLQTANRVLGPIFFILYVFFVFFVLINMFLAIINDTYSQVKSDLSMQQNEFEMTDYFKQRASRMLSKLNLRRDKIVDIQKAIQSADLNNDKQLDFEEWRAELKQRGYADGEIEALFAKFDLDGDRVLNEEEQRQMHLELEGQRENLDQMINSKQAANEELEPDDEDEMEADGDALPAAATAASTRTSGGGGRGRGGGRKLVSPAEFQVLVKRVDRVEMSIGDIVQKIDSVLLKLELMERAKLRRREAMTRVLDALSGMEGAGSDEAERSRRAEELMRAELERWDVDTATAAASSGLGRGADSARGSRELRSASSTSRK</sequence>
<feature type="binding site" evidence="19">
    <location>
        <position position="703"/>
    </location>
    <ligand>
        <name>Ca(2+)</name>
        <dbReference type="ChEBI" id="CHEBI:29108"/>
        <label>2</label>
    </ligand>
</feature>
<evidence type="ECO:0000313" key="24">
    <source>
        <dbReference type="Proteomes" id="UP000095280"/>
    </source>
</evidence>